<evidence type="ECO:0000313" key="4">
    <source>
        <dbReference type="Proteomes" id="UP000315010"/>
    </source>
</evidence>
<keyword evidence="3" id="KW-0808">Transferase</keyword>
<dbReference type="PANTHER" id="PTHR12526">
    <property type="entry name" value="GLYCOSYLTRANSFERASE"/>
    <property type="match status" value="1"/>
</dbReference>
<organism evidence="3 4">
    <name type="scientific">Novipirellula herctigrandis</name>
    <dbReference type="NCBI Taxonomy" id="2527986"/>
    <lineage>
        <taxon>Bacteria</taxon>
        <taxon>Pseudomonadati</taxon>
        <taxon>Planctomycetota</taxon>
        <taxon>Planctomycetia</taxon>
        <taxon>Pirellulales</taxon>
        <taxon>Pirellulaceae</taxon>
        <taxon>Novipirellula</taxon>
    </lineage>
</organism>
<keyword evidence="3" id="KW-0328">Glycosyltransferase</keyword>
<protein>
    <submittedName>
        <fullName evidence="3">Putative teichuronic acid biosynthesis glycosyltransferase TuaC</fullName>
        <ecNumber evidence="3">2.4.-.-</ecNumber>
    </submittedName>
</protein>
<dbReference type="AlphaFoldDB" id="A0A5C5Z2H7"/>
<reference evidence="3 4" key="1">
    <citation type="submission" date="2019-02" db="EMBL/GenBank/DDBJ databases">
        <title>Deep-cultivation of Planctomycetes and their phenomic and genomic characterization uncovers novel biology.</title>
        <authorList>
            <person name="Wiegand S."/>
            <person name="Jogler M."/>
            <person name="Boedeker C."/>
            <person name="Pinto D."/>
            <person name="Vollmers J."/>
            <person name="Rivas-Marin E."/>
            <person name="Kohn T."/>
            <person name="Peeters S.H."/>
            <person name="Heuer A."/>
            <person name="Rast P."/>
            <person name="Oberbeckmann S."/>
            <person name="Bunk B."/>
            <person name="Jeske O."/>
            <person name="Meyerdierks A."/>
            <person name="Storesund J.E."/>
            <person name="Kallscheuer N."/>
            <person name="Luecker S."/>
            <person name="Lage O.M."/>
            <person name="Pohl T."/>
            <person name="Merkel B.J."/>
            <person name="Hornburger P."/>
            <person name="Mueller R.-W."/>
            <person name="Bruemmer F."/>
            <person name="Labrenz M."/>
            <person name="Spormann A.M."/>
            <person name="Op Den Camp H."/>
            <person name="Overmann J."/>
            <person name="Amann R."/>
            <person name="Jetten M.S.M."/>
            <person name="Mascher T."/>
            <person name="Medema M.H."/>
            <person name="Devos D.P."/>
            <person name="Kaster A.-K."/>
            <person name="Ovreas L."/>
            <person name="Rohde M."/>
            <person name="Galperin M.Y."/>
            <person name="Jogler C."/>
        </authorList>
    </citation>
    <scope>NUCLEOTIDE SEQUENCE [LARGE SCALE GENOMIC DNA]</scope>
    <source>
        <strain evidence="3 4">CA13</strain>
    </source>
</reference>
<keyword evidence="4" id="KW-1185">Reference proteome</keyword>
<feature type="domain" description="Glycosyltransferase subfamily 4-like N-terminal" evidence="2">
    <location>
        <begin position="67"/>
        <end position="189"/>
    </location>
</feature>
<name>A0A5C5Z2H7_9BACT</name>
<dbReference type="Pfam" id="PF00534">
    <property type="entry name" value="Glycos_transf_1"/>
    <property type="match status" value="1"/>
</dbReference>
<dbReference type="EMBL" id="SJPJ01000001">
    <property type="protein sequence ID" value="TWT81147.1"/>
    <property type="molecule type" value="Genomic_DNA"/>
</dbReference>
<gene>
    <name evidence="3" type="primary">tuaC_1</name>
    <name evidence="3" type="ORF">CA13_25950</name>
</gene>
<dbReference type="SUPFAM" id="SSF53756">
    <property type="entry name" value="UDP-Glycosyltransferase/glycogen phosphorylase"/>
    <property type="match status" value="1"/>
</dbReference>
<evidence type="ECO:0000259" key="1">
    <source>
        <dbReference type="Pfam" id="PF00534"/>
    </source>
</evidence>
<dbReference type="Gene3D" id="3.40.50.2000">
    <property type="entry name" value="Glycogen Phosphorylase B"/>
    <property type="match status" value="2"/>
</dbReference>
<dbReference type="InterPro" id="IPR028098">
    <property type="entry name" value="Glyco_trans_4-like_N"/>
</dbReference>
<proteinExistence type="predicted"/>
<dbReference type="Pfam" id="PF13439">
    <property type="entry name" value="Glyco_transf_4"/>
    <property type="match status" value="1"/>
</dbReference>
<dbReference type="GO" id="GO:0016757">
    <property type="term" value="F:glycosyltransferase activity"/>
    <property type="evidence" value="ECO:0007669"/>
    <property type="project" value="UniProtKB-KW"/>
</dbReference>
<sequence>MNVLSVCRDLPTDSSPQCGLFVFRRLDAMAELANVRAFNPQPWFPFIRPHKAQSPLPASKFKIDSAGMFYIPGVAKRFDSLWMQRCVDRWLDSLPASLVSGSILDAHFGYPEGVGCCNVAKRRGIPVFVTLRGLEVDLFQDSTRGPQLIKALRTTTGVIAVSHSLKHLAVKSGVPAEIITVIPNGVDSETFCPGEQSLARQLVGYRSQKKLVVSVGNLKRVKGHDLLIRAIASIRCRVDLNLVCIGSGVTSSWGVKLRRLAQELGVAEQIIFLGSKSPADVANWLRSADLFALASRREGCCNAVLEALSTGLPVVVTNAGDNGLIVKDPDCGRVVAIEDAIALGEAISDSLNSIFDRSNISVTMLGRTWSDVGKRVVDTIVAKTGVADYRIDP</sequence>
<dbReference type="Proteomes" id="UP000315010">
    <property type="component" value="Unassembled WGS sequence"/>
</dbReference>
<dbReference type="EC" id="2.4.-.-" evidence="3"/>
<dbReference type="InterPro" id="IPR001296">
    <property type="entry name" value="Glyco_trans_1"/>
</dbReference>
<feature type="domain" description="Glycosyl transferase family 1" evidence="1">
    <location>
        <begin position="206"/>
        <end position="352"/>
    </location>
</feature>
<comment type="caution">
    <text evidence="3">The sequence shown here is derived from an EMBL/GenBank/DDBJ whole genome shotgun (WGS) entry which is preliminary data.</text>
</comment>
<evidence type="ECO:0000313" key="3">
    <source>
        <dbReference type="EMBL" id="TWT81147.1"/>
    </source>
</evidence>
<dbReference type="OrthoDB" id="258796at2"/>
<evidence type="ECO:0000259" key="2">
    <source>
        <dbReference type="Pfam" id="PF13439"/>
    </source>
</evidence>
<accession>A0A5C5Z2H7</accession>